<protein>
    <submittedName>
        <fullName evidence="2">Uncharacterized protein</fullName>
    </submittedName>
</protein>
<reference evidence="2 3" key="1">
    <citation type="journal article" date="2016" name="Nat. Commun.">
        <title>Thousands of microbial genomes shed light on interconnected biogeochemical processes in an aquifer system.</title>
        <authorList>
            <person name="Anantharaman K."/>
            <person name="Brown C.T."/>
            <person name="Hug L.A."/>
            <person name="Sharon I."/>
            <person name="Castelle C.J."/>
            <person name="Probst A.J."/>
            <person name="Thomas B.C."/>
            <person name="Singh A."/>
            <person name="Wilkins M.J."/>
            <person name="Karaoz U."/>
            <person name="Brodie E.L."/>
            <person name="Williams K.H."/>
            <person name="Hubbard S.S."/>
            <person name="Banfield J.F."/>
        </authorList>
    </citation>
    <scope>NUCLEOTIDE SEQUENCE [LARGE SCALE GENOMIC DNA]</scope>
</reference>
<organism evidence="2 3">
    <name type="scientific">Candidatus Nealsonbacteria bacterium RBG_13_36_15</name>
    <dbReference type="NCBI Taxonomy" id="1801660"/>
    <lineage>
        <taxon>Bacteria</taxon>
        <taxon>Candidatus Nealsoniibacteriota</taxon>
    </lineage>
</organism>
<proteinExistence type="predicted"/>
<comment type="caution">
    <text evidence="2">The sequence shown here is derived from an EMBL/GenBank/DDBJ whole genome shotgun (WGS) entry which is preliminary data.</text>
</comment>
<feature type="transmembrane region" description="Helical" evidence="1">
    <location>
        <begin position="21"/>
        <end position="40"/>
    </location>
</feature>
<keyword evidence="1" id="KW-0812">Transmembrane</keyword>
<evidence type="ECO:0000313" key="2">
    <source>
        <dbReference type="EMBL" id="OGZ17706.1"/>
    </source>
</evidence>
<dbReference type="EMBL" id="MHLV01000016">
    <property type="protein sequence ID" value="OGZ17706.1"/>
    <property type="molecule type" value="Genomic_DNA"/>
</dbReference>
<keyword evidence="1" id="KW-0472">Membrane</keyword>
<evidence type="ECO:0000313" key="3">
    <source>
        <dbReference type="Proteomes" id="UP000176752"/>
    </source>
</evidence>
<dbReference type="Proteomes" id="UP000176752">
    <property type="component" value="Unassembled WGS sequence"/>
</dbReference>
<gene>
    <name evidence="2" type="ORF">A2Z78_00120</name>
</gene>
<dbReference type="AlphaFoldDB" id="A0A1G2DVY8"/>
<evidence type="ECO:0000256" key="1">
    <source>
        <dbReference type="SAM" id="Phobius"/>
    </source>
</evidence>
<name>A0A1G2DVY8_9BACT</name>
<sequence length="92" mass="10291">MEKTAEIKKKTKKIKAGNTKGLYIILADVSKTILTAQIIVKKLTEKISNNCFGNSKASEVIGRKNRGIKKARRIIPHSIIFERVLIIKNSIS</sequence>
<keyword evidence="1" id="KW-1133">Transmembrane helix</keyword>
<accession>A0A1G2DVY8</accession>